<gene>
    <name evidence="4" type="ORF">SE17_03105</name>
</gene>
<organism evidence="4 5">
    <name type="scientific">Kouleothrix aurantiaca</name>
    <dbReference type="NCBI Taxonomy" id="186479"/>
    <lineage>
        <taxon>Bacteria</taxon>
        <taxon>Bacillati</taxon>
        <taxon>Chloroflexota</taxon>
        <taxon>Chloroflexia</taxon>
        <taxon>Chloroflexales</taxon>
        <taxon>Roseiflexineae</taxon>
        <taxon>Roseiflexaceae</taxon>
        <taxon>Kouleothrix</taxon>
    </lineage>
</organism>
<accession>A0A0P9DX14</accession>
<feature type="region of interest" description="Disordered" evidence="1">
    <location>
        <begin position="170"/>
        <end position="190"/>
    </location>
</feature>
<dbReference type="Gene3D" id="1.20.1260.10">
    <property type="match status" value="1"/>
</dbReference>
<name>A0A0P9DX14_9CHLR</name>
<dbReference type="PANTHER" id="PTHR36933">
    <property type="entry name" value="SLL0788 PROTEIN"/>
    <property type="match status" value="1"/>
</dbReference>
<dbReference type="Pfam" id="PF03713">
    <property type="entry name" value="DUF305"/>
    <property type="match status" value="1"/>
</dbReference>
<keyword evidence="2" id="KW-0732">Signal</keyword>
<feature type="chain" id="PRO_5006156431" description="DUF305 domain-containing protein" evidence="2">
    <location>
        <begin position="21"/>
        <end position="190"/>
    </location>
</feature>
<evidence type="ECO:0000256" key="2">
    <source>
        <dbReference type="SAM" id="SignalP"/>
    </source>
</evidence>
<evidence type="ECO:0000256" key="1">
    <source>
        <dbReference type="SAM" id="MobiDB-lite"/>
    </source>
</evidence>
<proteinExistence type="predicted"/>
<feature type="compositionally biased region" description="Basic and acidic residues" evidence="1">
    <location>
        <begin position="181"/>
        <end position="190"/>
    </location>
</feature>
<dbReference type="PANTHER" id="PTHR36933:SF1">
    <property type="entry name" value="SLL0788 PROTEIN"/>
    <property type="match status" value="1"/>
</dbReference>
<evidence type="ECO:0000313" key="4">
    <source>
        <dbReference type="EMBL" id="KPV54548.1"/>
    </source>
</evidence>
<dbReference type="InterPro" id="IPR012347">
    <property type="entry name" value="Ferritin-like"/>
</dbReference>
<feature type="domain" description="DUF305" evidence="3">
    <location>
        <begin position="25"/>
        <end position="166"/>
    </location>
</feature>
<protein>
    <recommendedName>
        <fullName evidence="3">DUF305 domain-containing protein</fullName>
    </recommendedName>
</protein>
<dbReference type="InterPro" id="IPR005183">
    <property type="entry name" value="DUF305_CopM-like"/>
</dbReference>
<evidence type="ECO:0000313" key="5">
    <source>
        <dbReference type="Proteomes" id="UP000050509"/>
    </source>
</evidence>
<comment type="caution">
    <text evidence="4">The sequence shown here is derived from an EMBL/GenBank/DDBJ whole genome shotgun (WGS) entry which is preliminary data.</text>
</comment>
<evidence type="ECO:0000259" key="3">
    <source>
        <dbReference type="Pfam" id="PF03713"/>
    </source>
</evidence>
<dbReference type="AlphaFoldDB" id="A0A0P9DX14"/>
<sequence>MLLLVTALAVFWLSLSRAPAEGSPEVNFSRDMAAHHAQAVEMALIARDRSSDEELRRFALDIMLTQQAQIGQMQGWLAAWGLPLSGPQPTMQMPGMATQQQINALQTLPVAEMETSFLQLMIRHHQGGIAMAQEALRQTKRAEVTQLANAIVNSQQSEIAYMQDLLKRRGAASPTPAEPNNIEHMEMATS</sequence>
<keyword evidence="5" id="KW-1185">Reference proteome</keyword>
<feature type="signal peptide" evidence="2">
    <location>
        <begin position="1"/>
        <end position="20"/>
    </location>
</feature>
<dbReference type="EMBL" id="LJCR01000041">
    <property type="protein sequence ID" value="KPV54548.1"/>
    <property type="molecule type" value="Genomic_DNA"/>
</dbReference>
<dbReference type="Proteomes" id="UP000050509">
    <property type="component" value="Unassembled WGS sequence"/>
</dbReference>
<reference evidence="4 5" key="1">
    <citation type="submission" date="2015-09" db="EMBL/GenBank/DDBJ databases">
        <title>Draft genome sequence of Kouleothrix aurantiaca JCM 19913.</title>
        <authorList>
            <person name="Hemp J."/>
        </authorList>
    </citation>
    <scope>NUCLEOTIDE SEQUENCE [LARGE SCALE GENOMIC DNA]</scope>
    <source>
        <strain evidence="4 5">COM-B</strain>
    </source>
</reference>